<sequence>MLMTLTERGRPPTLTNVVMVASVNLASNRRVTVDEIAIELDISMCATAHRCFMESNYRHAEPPRRGEGQVIGVPSQLGDGSLVSHGIKLPARTSVW</sequence>
<organism evidence="1 2">
    <name type="scientific">Araneus ventricosus</name>
    <name type="common">Orbweaver spider</name>
    <name type="synonym">Epeira ventricosa</name>
    <dbReference type="NCBI Taxonomy" id="182803"/>
    <lineage>
        <taxon>Eukaryota</taxon>
        <taxon>Metazoa</taxon>
        <taxon>Ecdysozoa</taxon>
        <taxon>Arthropoda</taxon>
        <taxon>Chelicerata</taxon>
        <taxon>Arachnida</taxon>
        <taxon>Araneae</taxon>
        <taxon>Araneomorphae</taxon>
        <taxon>Entelegynae</taxon>
        <taxon>Araneoidea</taxon>
        <taxon>Araneidae</taxon>
        <taxon>Araneus</taxon>
    </lineage>
</organism>
<dbReference type="Proteomes" id="UP000499080">
    <property type="component" value="Unassembled WGS sequence"/>
</dbReference>
<evidence type="ECO:0000313" key="2">
    <source>
        <dbReference type="Proteomes" id="UP000499080"/>
    </source>
</evidence>
<accession>A0A4Y2I6M2</accession>
<dbReference type="EMBL" id="BGPR01002435">
    <property type="protein sequence ID" value="GBM73377.1"/>
    <property type="molecule type" value="Genomic_DNA"/>
</dbReference>
<keyword evidence="2" id="KW-1185">Reference proteome</keyword>
<proteinExistence type="predicted"/>
<gene>
    <name evidence="1" type="ORF">AVEN_104142_1</name>
</gene>
<comment type="caution">
    <text evidence="1">The sequence shown here is derived from an EMBL/GenBank/DDBJ whole genome shotgun (WGS) entry which is preliminary data.</text>
</comment>
<protein>
    <submittedName>
        <fullName evidence="1">Uncharacterized protein</fullName>
    </submittedName>
</protein>
<dbReference type="AlphaFoldDB" id="A0A4Y2I6M2"/>
<name>A0A4Y2I6M2_ARAVE</name>
<reference evidence="1 2" key="1">
    <citation type="journal article" date="2019" name="Sci. Rep.">
        <title>Orb-weaving spider Araneus ventricosus genome elucidates the spidroin gene catalogue.</title>
        <authorList>
            <person name="Kono N."/>
            <person name="Nakamura H."/>
            <person name="Ohtoshi R."/>
            <person name="Moran D.A.P."/>
            <person name="Shinohara A."/>
            <person name="Yoshida Y."/>
            <person name="Fujiwara M."/>
            <person name="Mori M."/>
            <person name="Tomita M."/>
            <person name="Arakawa K."/>
        </authorList>
    </citation>
    <scope>NUCLEOTIDE SEQUENCE [LARGE SCALE GENOMIC DNA]</scope>
</reference>
<evidence type="ECO:0000313" key="1">
    <source>
        <dbReference type="EMBL" id="GBM73377.1"/>
    </source>
</evidence>